<proteinExistence type="predicted"/>
<evidence type="ECO:0000313" key="2">
    <source>
        <dbReference type="Proteomes" id="UP001144050"/>
    </source>
</evidence>
<evidence type="ECO:0000313" key="1">
    <source>
        <dbReference type="EMBL" id="MDB0573459.1"/>
    </source>
</evidence>
<accession>A0AAW5ZTI4</accession>
<dbReference type="AlphaFoldDB" id="A0AAW5ZTI4"/>
<protein>
    <submittedName>
        <fullName evidence="1">Uncharacterized protein</fullName>
    </submittedName>
</protein>
<dbReference type="RefSeq" id="WP_247591341.1">
    <property type="nucleotide sequence ID" value="NZ_JAIVFG010000052.1"/>
</dbReference>
<comment type="caution">
    <text evidence="1">The sequence shown here is derived from an EMBL/GenBank/DDBJ whole genome shotgun (WGS) entry which is preliminary data.</text>
</comment>
<dbReference type="EMBL" id="JAIVFG010000052">
    <property type="protein sequence ID" value="MDB0573459.1"/>
    <property type="molecule type" value="Genomic_DNA"/>
</dbReference>
<reference evidence="1" key="1">
    <citation type="submission" date="2021-09" db="EMBL/GenBank/DDBJ databases">
        <title>Genomic analysis of Ralstonia spp.</title>
        <authorList>
            <person name="Aburjaile F."/>
            <person name="Ariute J.C."/>
            <person name="Pais A.K.L."/>
            <person name="Albuquerque G.M.R."/>
            <person name="Silva A.M.F."/>
            <person name="Brenig B."/>
            <person name="Azevedo V."/>
            <person name="Matiuzzi M."/>
            <person name="Ramos R."/>
            <person name="Goes-Neto A."/>
            <person name="Soares S."/>
            <person name="Iseppon A.M.B."/>
            <person name="Souza E."/>
            <person name="Gama M."/>
        </authorList>
    </citation>
    <scope>NUCLEOTIDE SEQUENCE</scope>
    <source>
        <strain evidence="1">CCRMRs91</strain>
    </source>
</reference>
<name>A0AAW5ZTI4_RALSL</name>
<gene>
    <name evidence="1" type="ORF">LBW59_22180</name>
</gene>
<sequence length="127" mass="13653">MSEQRNASPSHPGDAVYIPDGLRVDNPDGGYTVTNPNGVSIDCQPDGTIEGELPVIRSLCVVDISKVVRHDIARVFDTVSHTLHFEGGGVVSYMHARNGRGYEFTGNHVVVEADNEGHVMVHGSCPD</sequence>
<dbReference type="Proteomes" id="UP001144050">
    <property type="component" value="Unassembled WGS sequence"/>
</dbReference>
<organism evidence="1 2">
    <name type="scientific">Ralstonia solanacearum</name>
    <name type="common">Pseudomonas solanacearum</name>
    <dbReference type="NCBI Taxonomy" id="305"/>
    <lineage>
        <taxon>Bacteria</taxon>
        <taxon>Pseudomonadati</taxon>
        <taxon>Pseudomonadota</taxon>
        <taxon>Betaproteobacteria</taxon>
        <taxon>Burkholderiales</taxon>
        <taxon>Burkholderiaceae</taxon>
        <taxon>Ralstonia</taxon>
        <taxon>Ralstonia solanacearum species complex</taxon>
    </lineage>
</organism>